<dbReference type="EMBL" id="KZ825393">
    <property type="protein sequence ID" value="RAH41160.1"/>
    <property type="molecule type" value="Genomic_DNA"/>
</dbReference>
<accession>A0ACD1FW52</accession>
<name>A0ACD1FW52_9EURO</name>
<keyword evidence="2" id="KW-1185">Reference proteome</keyword>
<evidence type="ECO:0000313" key="1">
    <source>
        <dbReference type="EMBL" id="RAH41160.1"/>
    </source>
</evidence>
<sequence length="167" mass="18901">MGTERSRQVPRKNRNMFLSRIDTVKQCKNYTGVSKGWGTEGRKSVAGEKCFTEEGGRPDEEETQGDRSFFCLPARCSARSSRSKIAQRYCDVTMLRACSRNLELRRSSSCALSRKERDSRHGSSFNQTNVRSSDGSQRQGVWGGAKGWRRLQLVWKENVLVAQDGVI</sequence>
<protein>
    <submittedName>
        <fullName evidence="1">Uncharacterized protein</fullName>
    </submittedName>
</protein>
<evidence type="ECO:0000313" key="2">
    <source>
        <dbReference type="Proteomes" id="UP000249057"/>
    </source>
</evidence>
<reference evidence="1" key="1">
    <citation type="submission" date="2018-02" db="EMBL/GenBank/DDBJ databases">
        <title>The genomes of Aspergillus section Nigri reveals drivers in fungal speciation.</title>
        <authorList>
            <consortium name="DOE Joint Genome Institute"/>
            <person name="Vesth T.C."/>
            <person name="Nybo J."/>
            <person name="Theobald S."/>
            <person name="Brandl J."/>
            <person name="Frisvad J.C."/>
            <person name="Nielsen K.F."/>
            <person name="Lyhne E.K."/>
            <person name="Kogle M.E."/>
            <person name="Kuo A."/>
            <person name="Riley R."/>
            <person name="Clum A."/>
            <person name="Nolan M."/>
            <person name="Lipzen A."/>
            <person name="Salamov A."/>
            <person name="Henrissat B."/>
            <person name="Wiebenga A."/>
            <person name="De vries R.P."/>
            <person name="Grigoriev I.V."/>
            <person name="Mortensen U.H."/>
            <person name="Andersen M.R."/>
            <person name="Baker S.E."/>
        </authorList>
    </citation>
    <scope>NUCLEOTIDE SEQUENCE</scope>
    <source>
        <strain evidence="1">CBS 621.78</strain>
    </source>
</reference>
<proteinExistence type="predicted"/>
<dbReference type="Proteomes" id="UP000249057">
    <property type="component" value="Unassembled WGS sequence"/>
</dbReference>
<gene>
    <name evidence="1" type="ORF">BO95DRAFT_276778</name>
</gene>
<organism evidence="1 2">
    <name type="scientific">Aspergillus brunneoviolaceus CBS 621.78</name>
    <dbReference type="NCBI Taxonomy" id="1450534"/>
    <lineage>
        <taxon>Eukaryota</taxon>
        <taxon>Fungi</taxon>
        <taxon>Dikarya</taxon>
        <taxon>Ascomycota</taxon>
        <taxon>Pezizomycotina</taxon>
        <taxon>Eurotiomycetes</taxon>
        <taxon>Eurotiomycetidae</taxon>
        <taxon>Eurotiales</taxon>
        <taxon>Aspergillaceae</taxon>
        <taxon>Aspergillus</taxon>
        <taxon>Aspergillus subgen. Circumdati</taxon>
    </lineage>
</organism>